<evidence type="ECO:0000313" key="2">
    <source>
        <dbReference type="Proteomes" id="UP001266305"/>
    </source>
</evidence>
<dbReference type="Proteomes" id="UP001266305">
    <property type="component" value="Unassembled WGS sequence"/>
</dbReference>
<protein>
    <submittedName>
        <fullName evidence="1">Uncharacterized protein</fullName>
    </submittedName>
</protein>
<reference evidence="1 2" key="1">
    <citation type="submission" date="2023-05" db="EMBL/GenBank/DDBJ databases">
        <title>B98-5 Cell Line De Novo Hybrid Assembly: An Optical Mapping Approach.</title>
        <authorList>
            <person name="Kananen K."/>
            <person name="Auerbach J.A."/>
            <person name="Kautto E."/>
            <person name="Blachly J.S."/>
        </authorList>
    </citation>
    <scope>NUCLEOTIDE SEQUENCE [LARGE SCALE GENOMIC DNA]</scope>
    <source>
        <strain evidence="1">B95-8</strain>
        <tissue evidence="1">Cell line</tissue>
    </source>
</reference>
<accession>A0ABQ9VSD2</accession>
<dbReference type="PANTHER" id="PTHR24417:SF0">
    <property type="entry name" value="SERINE_THREONINE-PROTEIN KINASE LMTK1"/>
    <property type="match status" value="1"/>
</dbReference>
<gene>
    <name evidence="1" type="ORF">P7K49_012048</name>
</gene>
<name>A0ABQ9VSD2_SAGOE</name>
<organism evidence="1 2">
    <name type="scientific">Saguinus oedipus</name>
    <name type="common">Cotton-top tamarin</name>
    <name type="synonym">Oedipomidas oedipus</name>
    <dbReference type="NCBI Taxonomy" id="9490"/>
    <lineage>
        <taxon>Eukaryota</taxon>
        <taxon>Metazoa</taxon>
        <taxon>Chordata</taxon>
        <taxon>Craniata</taxon>
        <taxon>Vertebrata</taxon>
        <taxon>Euteleostomi</taxon>
        <taxon>Mammalia</taxon>
        <taxon>Eutheria</taxon>
        <taxon>Euarchontoglires</taxon>
        <taxon>Primates</taxon>
        <taxon>Haplorrhini</taxon>
        <taxon>Platyrrhini</taxon>
        <taxon>Cebidae</taxon>
        <taxon>Callitrichinae</taxon>
        <taxon>Saguinus</taxon>
    </lineage>
</organism>
<dbReference type="PANTHER" id="PTHR24417">
    <property type="entry name" value="SERINE/THREONINE-PROTEIN KINASE LMTK1"/>
    <property type="match status" value="1"/>
</dbReference>
<comment type="caution">
    <text evidence="1">The sequence shown here is derived from an EMBL/GenBank/DDBJ whole genome shotgun (WGS) entry which is preliminary data.</text>
</comment>
<evidence type="ECO:0000313" key="1">
    <source>
        <dbReference type="EMBL" id="KAK2112301.1"/>
    </source>
</evidence>
<proteinExistence type="predicted"/>
<dbReference type="EMBL" id="JASSZA010000005">
    <property type="protein sequence ID" value="KAK2112301.1"/>
    <property type="molecule type" value="Genomic_DNA"/>
</dbReference>
<keyword evidence="2" id="KW-1185">Reference proteome</keyword>
<sequence>MLTLCYLITRCISRTRLVPGQQHWLLHRPGSSALEERDLSKLSHTLPRPAGSPAHAAWSGLQEFENAEGDEYSADLAQGSPATTAQNGPDVYVLPLTEVSLPMAKQPGRSGSRADHSHGADVLGRLLVNQASGTPSSVLEPGWWVGVPLELSDLRTPPTKLLAWGFPPHFPASSSGYSEAGGVSGQWEGPLLDLCWHQGLLPWSHLATSPALSCAWLSPESLAFTGD</sequence>